<dbReference type="Proteomes" id="UP000323597">
    <property type="component" value="Chromosome A05"/>
</dbReference>
<evidence type="ECO:0000313" key="1">
    <source>
        <dbReference type="EMBL" id="TYJ37169.1"/>
    </source>
</evidence>
<organism evidence="1 2">
    <name type="scientific">Gossypium mustelinum</name>
    <name type="common">Cotton</name>
    <name type="synonym">Gossypium caicoense</name>
    <dbReference type="NCBI Taxonomy" id="34275"/>
    <lineage>
        <taxon>Eukaryota</taxon>
        <taxon>Viridiplantae</taxon>
        <taxon>Streptophyta</taxon>
        <taxon>Embryophyta</taxon>
        <taxon>Tracheophyta</taxon>
        <taxon>Spermatophyta</taxon>
        <taxon>Magnoliopsida</taxon>
        <taxon>eudicotyledons</taxon>
        <taxon>Gunneridae</taxon>
        <taxon>Pentapetalae</taxon>
        <taxon>rosids</taxon>
        <taxon>malvids</taxon>
        <taxon>Malvales</taxon>
        <taxon>Malvaceae</taxon>
        <taxon>Malvoideae</taxon>
        <taxon>Gossypium</taxon>
    </lineage>
</organism>
<keyword evidence="2" id="KW-1185">Reference proteome</keyword>
<proteinExistence type="predicted"/>
<dbReference type="AlphaFoldDB" id="A0A5D2ZG73"/>
<sequence>MTLYTLLLFYPSIISVRLSWPFHFRLVFSIIRGLIKQQCL</sequence>
<name>A0A5D2ZG73_GOSMU</name>
<accession>A0A5D2ZG73</accession>
<dbReference type="EMBL" id="CM017640">
    <property type="protein sequence ID" value="TYJ37169.1"/>
    <property type="molecule type" value="Genomic_DNA"/>
</dbReference>
<gene>
    <name evidence="1" type="ORF">E1A91_A05G358300v1</name>
</gene>
<reference evidence="1 2" key="1">
    <citation type="submission" date="2019-07" db="EMBL/GenBank/DDBJ databases">
        <title>WGS assembly of Gossypium mustelinum.</title>
        <authorList>
            <person name="Chen Z.J."/>
            <person name="Sreedasyam A."/>
            <person name="Ando A."/>
            <person name="Song Q."/>
            <person name="De L."/>
            <person name="Hulse-Kemp A."/>
            <person name="Ding M."/>
            <person name="Ye W."/>
            <person name="Kirkbride R."/>
            <person name="Jenkins J."/>
            <person name="Plott C."/>
            <person name="Lovell J."/>
            <person name="Lin Y.-M."/>
            <person name="Vaughn R."/>
            <person name="Liu B."/>
            <person name="Li W."/>
            <person name="Simpson S."/>
            <person name="Scheffler B."/>
            <person name="Saski C."/>
            <person name="Grover C."/>
            <person name="Hu G."/>
            <person name="Conover J."/>
            <person name="Carlson J."/>
            <person name="Shu S."/>
            <person name="Boston L."/>
            <person name="Williams M."/>
            <person name="Peterson D."/>
            <person name="Mcgee K."/>
            <person name="Jones D."/>
            <person name="Wendel J."/>
            <person name="Stelly D."/>
            <person name="Grimwood J."/>
            <person name="Schmutz J."/>
        </authorList>
    </citation>
    <scope>NUCLEOTIDE SEQUENCE [LARGE SCALE GENOMIC DNA]</scope>
    <source>
        <strain evidence="1">1408120.09</strain>
    </source>
</reference>
<protein>
    <submittedName>
        <fullName evidence="1">Uncharacterized protein</fullName>
    </submittedName>
</protein>
<evidence type="ECO:0000313" key="2">
    <source>
        <dbReference type="Proteomes" id="UP000323597"/>
    </source>
</evidence>